<dbReference type="InterPro" id="IPR029058">
    <property type="entry name" value="AB_hydrolase_fold"/>
</dbReference>
<dbReference type="Proteomes" id="UP000377595">
    <property type="component" value="Unassembled WGS sequence"/>
</dbReference>
<evidence type="ECO:0000313" key="2">
    <source>
        <dbReference type="EMBL" id="GES26217.1"/>
    </source>
</evidence>
<dbReference type="SUPFAM" id="SSF82171">
    <property type="entry name" value="DPP6 N-terminal domain-like"/>
    <property type="match status" value="1"/>
</dbReference>
<accession>A0A5M3XYK8</accession>
<dbReference type="InterPro" id="IPR011042">
    <property type="entry name" value="6-blade_b-propeller_TolB-like"/>
</dbReference>
<comment type="caution">
    <text evidence="2">The sequence shown here is derived from an EMBL/GenBank/DDBJ whole genome shotgun (WGS) entry which is preliminary data.</text>
</comment>
<sequence length="615" mass="66182">MEPYGSWPSPVTAELVAHGRREYGFPQFQNGLWWQERRPEESGRTAILHETVEPLAGVDARTRVHEYGGRSYLALPTGGFVFVKEDDQRMYRTSADGQVTALTPDDGARYADFTLSLDGTEVWCVRESEHAEGVTRAVVAVPLAAGEVRVLVAGADFYAYPTPSPDGRRLAVVSWNHPRMPWDGTCLQLVQDGTTVSVLGGPGESVLAPVWKDDSSLFVISDRSGWWNLYELAVDGSALRPLCAIDEEFAQPLWELGSRPYGILDDGRLAVLHGRGDQRLALLDPEDGTLQDLDLPYTTWLPALAVSGSRIAGTAAAPDLPWSLVTVDVAGGWTPIATPVADLPDPIHLPRPSELVARGRSGRSVSAYVYPPSGPHAATTVGPAPYVVFVHGGPTGHVGTDLDLGKAFFTSRGIGVADVNYAGSSGYGRAHRERLRGQWGVADVEDVVAVAEELVRAGLADPARIAVRGGSAGGWTVLAAITATRVFSAATSYYGLSTVEGFSEESHDFESRYVSELIGPVDPSTREPLARAHLTSCPVLLLQGLDDPVVPPSQSTRFADALKRAGVPHAYLEFPGESHGFHKQETIIRCLEAELSFYGQCFGFTPPGIPPIDLR</sequence>
<gene>
    <name evidence="2" type="ORF">Aple_091160</name>
</gene>
<dbReference type="PANTHER" id="PTHR43056:SF5">
    <property type="entry name" value="PEPTIDASE S9 PROLYL OLIGOPEPTIDASE CATALYTIC DOMAIN-CONTAINING PROTEIN"/>
    <property type="match status" value="1"/>
</dbReference>
<reference evidence="2 3" key="1">
    <citation type="submission" date="2019-10" db="EMBL/GenBank/DDBJ databases">
        <title>Whole genome shotgun sequence of Acrocarpospora pleiomorpha NBRC 16267.</title>
        <authorList>
            <person name="Ichikawa N."/>
            <person name="Kimura A."/>
            <person name="Kitahashi Y."/>
            <person name="Komaki H."/>
            <person name="Oguchi A."/>
        </authorList>
    </citation>
    <scope>NUCLEOTIDE SEQUENCE [LARGE SCALE GENOMIC DNA]</scope>
    <source>
        <strain evidence="2 3">NBRC 16267</strain>
    </source>
</reference>
<dbReference type="AlphaFoldDB" id="A0A5M3XYK8"/>
<dbReference type="GO" id="GO:0008236">
    <property type="term" value="F:serine-type peptidase activity"/>
    <property type="evidence" value="ECO:0007669"/>
    <property type="project" value="InterPro"/>
</dbReference>
<keyword evidence="2" id="KW-0378">Hydrolase</keyword>
<dbReference type="Gene3D" id="2.120.10.30">
    <property type="entry name" value="TolB, C-terminal domain"/>
    <property type="match status" value="1"/>
</dbReference>
<evidence type="ECO:0000259" key="1">
    <source>
        <dbReference type="Pfam" id="PF00326"/>
    </source>
</evidence>
<dbReference type="InterPro" id="IPR001375">
    <property type="entry name" value="Peptidase_S9_cat"/>
</dbReference>
<dbReference type="EMBL" id="BLAF01000081">
    <property type="protein sequence ID" value="GES26217.1"/>
    <property type="molecule type" value="Genomic_DNA"/>
</dbReference>
<dbReference type="Pfam" id="PF00326">
    <property type="entry name" value="Peptidase_S9"/>
    <property type="match status" value="1"/>
</dbReference>
<organism evidence="2 3">
    <name type="scientific">Acrocarpospora pleiomorpha</name>
    <dbReference type="NCBI Taxonomy" id="90975"/>
    <lineage>
        <taxon>Bacteria</taxon>
        <taxon>Bacillati</taxon>
        <taxon>Actinomycetota</taxon>
        <taxon>Actinomycetes</taxon>
        <taxon>Streptosporangiales</taxon>
        <taxon>Streptosporangiaceae</taxon>
        <taxon>Acrocarpospora</taxon>
    </lineage>
</organism>
<name>A0A5M3XYK8_9ACTN</name>
<dbReference type="RefSeq" id="WP_246265307.1">
    <property type="nucleotide sequence ID" value="NZ_BAAAHM010000059.1"/>
</dbReference>
<evidence type="ECO:0000313" key="3">
    <source>
        <dbReference type="Proteomes" id="UP000377595"/>
    </source>
</evidence>
<dbReference type="GO" id="GO:0006508">
    <property type="term" value="P:proteolysis"/>
    <property type="evidence" value="ECO:0007669"/>
    <property type="project" value="InterPro"/>
</dbReference>
<dbReference type="SUPFAM" id="SSF53474">
    <property type="entry name" value="alpha/beta-Hydrolases"/>
    <property type="match status" value="1"/>
</dbReference>
<dbReference type="InterPro" id="IPR050585">
    <property type="entry name" value="Xaa-Pro_dipeptidyl-ppase/CocE"/>
</dbReference>
<proteinExistence type="predicted"/>
<dbReference type="PANTHER" id="PTHR43056">
    <property type="entry name" value="PEPTIDASE S9 PROLYL OLIGOPEPTIDASE"/>
    <property type="match status" value="1"/>
</dbReference>
<keyword evidence="3" id="KW-1185">Reference proteome</keyword>
<feature type="domain" description="Peptidase S9 prolyl oligopeptidase catalytic" evidence="1">
    <location>
        <begin position="407"/>
        <end position="603"/>
    </location>
</feature>
<dbReference type="Gene3D" id="3.40.50.1820">
    <property type="entry name" value="alpha/beta hydrolase"/>
    <property type="match status" value="1"/>
</dbReference>
<protein>
    <submittedName>
        <fullName evidence="2">Acyl-peptide hydrolase</fullName>
    </submittedName>
</protein>